<gene>
    <name evidence="1" type="ORF">HPB49_006162</name>
</gene>
<name>A0ACB8DBH6_DERSI</name>
<dbReference type="EMBL" id="CM023471">
    <property type="protein sequence ID" value="KAH7965340.1"/>
    <property type="molecule type" value="Genomic_DNA"/>
</dbReference>
<evidence type="ECO:0000313" key="2">
    <source>
        <dbReference type="Proteomes" id="UP000821865"/>
    </source>
</evidence>
<comment type="caution">
    <text evidence="1">The sequence shown here is derived from an EMBL/GenBank/DDBJ whole genome shotgun (WGS) entry which is preliminary data.</text>
</comment>
<accession>A0ACB8DBH6</accession>
<dbReference type="Proteomes" id="UP000821865">
    <property type="component" value="Chromosome 2"/>
</dbReference>
<protein>
    <submittedName>
        <fullName evidence="1">Uncharacterized protein</fullName>
    </submittedName>
</protein>
<evidence type="ECO:0000313" key="1">
    <source>
        <dbReference type="EMBL" id="KAH7965340.1"/>
    </source>
</evidence>
<keyword evidence="2" id="KW-1185">Reference proteome</keyword>
<proteinExistence type="predicted"/>
<reference evidence="1" key="1">
    <citation type="submission" date="2020-05" db="EMBL/GenBank/DDBJ databases">
        <title>Large-scale comparative analyses of tick genomes elucidate their genetic diversity and vector capacities.</title>
        <authorList>
            <person name="Jia N."/>
            <person name="Wang J."/>
            <person name="Shi W."/>
            <person name="Du L."/>
            <person name="Sun Y."/>
            <person name="Zhan W."/>
            <person name="Jiang J."/>
            <person name="Wang Q."/>
            <person name="Zhang B."/>
            <person name="Ji P."/>
            <person name="Sakyi L.B."/>
            <person name="Cui X."/>
            <person name="Yuan T."/>
            <person name="Jiang B."/>
            <person name="Yang W."/>
            <person name="Lam T.T.-Y."/>
            <person name="Chang Q."/>
            <person name="Ding S."/>
            <person name="Wang X."/>
            <person name="Zhu J."/>
            <person name="Ruan X."/>
            <person name="Zhao L."/>
            <person name="Wei J."/>
            <person name="Que T."/>
            <person name="Du C."/>
            <person name="Cheng J."/>
            <person name="Dai P."/>
            <person name="Han X."/>
            <person name="Huang E."/>
            <person name="Gao Y."/>
            <person name="Liu J."/>
            <person name="Shao H."/>
            <person name="Ye R."/>
            <person name="Li L."/>
            <person name="Wei W."/>
            <person name="Wang X."/>
            <person name="Wang C."/>
            <person name="Yang T."/>
            <person name="Huo Q."/>
            <person name="Li W."/>
            <person name="Guo W."/>
            <person name="Chen H."/>
            <person name="Zhou L."/>
            <person name="Ni X."/>
            <person name="Tian J."/>
            <person name="Zhou Y."/>
            <person name="Sheng Y."/>
            <person name="Liu T."/>
            <person name="Pan Y."/>
            <person name="Xia L."/>
            <person name="Li J."/>
            <person name="Zhao F."/>
            <person name="Cao W."/>
        </authorList>
    </citation>
    <scope>NUCLEOTIDE SEQUENCE</scope>
    <source>
        <strain evidence="1">Dsil-2018</strain>
    </source>
</reference>
<sequence length="279" mass="31375">MERLKKMRAGRRAQQTRLVKEISDLIETNEFHLATLRTINQRLEKSTNELHAEMSDDEVAADYDSVLEYEDQAAGALGLLRHHILELSNPPTTGTGANDDRNLRPTAEEDLEDLLQYFRGEVDCRERTAHGLLEGSSRQYLLPGCGRRQTPASSAAVLKKSATETCVFCEKCHATSECDSSLDHNEKRRLLMASGSSFRCTTKGHRAQDCRRKGNVSAFALYQRPLVERANLASDADRISSDNNCRDLPTTCDRRMCARYCHATCVNRAPPCTLRLEQI</sequence>
<organism evidence="1 2">
    <name type="scientific">Dermacentor silvarum</name>
    <name type="common">Tick</name>
    <dbReference type="NCBI Taxonomy" id="543639"/>
    <lineage>
        <taxon>Eukaryota</taxon>
        <taxon>Metazoa</taxon>
        <taxon>Ecdysozoa</taxon>
        <taxon>Arthropoda</taxon>
        <taxon>Chelicerata</taxon>
        <taxon>Arachnida</taxon>
        <taxon>Acari</taxon>
        <taxon>Parasitiformes</taxon>
        <taxon>Ixodida</taxon>
        <taxon>Ixodoidea</taxon>
        <taxon>Ixodidae</taxon>
        <taxon>Rhipicephalinae</taxon>
        <taxon>Dermacentor</taxon>
    </lineage>
</organism>